<dbReference type="NCBIfam" id="TIGR01958">
    <property type="entry name" value="nuoE_fam"/>
    <property type="match status" value="1"/>
</dbReference>
<keyword evidence="4 8" id="KW-0408">Iron</keyword>
<dbReference type="Pfam" id="PF01257">
    <property type="entry name" value="2Fe-2S_thioredx"/>
    <property type="match status" value="1"/>
</dbReference>
<evidence type="ECO:0000256" key="1">
    <source>
        <dbReference type="ARBA" id="ARBA00010643"/>
    </source>
</evidence>
<comment type="catalytic activity">
    <reaction evidence="7">
        <text>a quinone + NADH + 5 H(+)(in) = a quinol + NAD(+) + 4 H(+)(out)</text>
        <dbReference type="Rhea" id="RHEA:57888"/>
        <dbReference type="ChEBI" id="CHEBI:15378"/>
        <dbReference type="ChEBI" id="CHEBI:24646"/>
        <dbReference type="ChEBI" id="CHEBI:57540"/>
        <dbReference type="ChEBI" id="CHEBI:57945"/>
        <dbReference type="ChEBI" id="CHEBI:132124"/>
    </reaction>
</comment>
<evidence type="ECO:0000256" key="5">
    <source>
        <dbReference type="ARBA" id="ARBA00023014"/>
    </source>
</evidence>
<dbReference type="InterPro" id="IPR042128">
    <property type="entry name" value="NuoE_dom"/>
</dbReference>
<reference evidence="9 10" key="1">
    <citation type="submission" date="2015-03" db="EMBL/GenBank/DDBJ databases">
        <title>Comparative analysis of the OM43 clade including a novel species from Red Sea uncovers genomic and metabolic diversity among marine methylotrophs.</title>
        <authorList>
            <person name="Jimenez-Infante F."/>
            <person name="Ngugi D.K."/>
            <person name="Vinu M."/>
            <person name="Alam I."/>
            <person name="Kamau A."/>
            <person name="Blom J."/>
            <person name="Bajic V.B."/>
            <person name="Stingl U."/>
        </authorList>
    </citation>
    <scope>NUCLEOTIDE SEQUENCE [LARGE SCALE GENOMIC DNA]</scope>
    <source>
        <strain evidence="9 10">MBRSH7</strain>
    </source>
</reference>
<evidence type="ECO:0000256" key="2">
    <source>
        <dbReference type="ARBA" id="ARBA00022714"/>
    </source>
</evidence>
<keyword evidence="10" id="KW-1185">Reference proteome</keyword>
<evidence type="ECO:0000313" key="10">
    <source>
        <dbReference type="Proteomes" id="UP000066549"/>
    </source>
</evidence>
<accession>A0A0H4J074</accession>
<protein>
    <submittedName>
        <fullName evidence="9">NADH dehydrogenase</fullName>
    </submittedName>
</protein>
<dbReference type="SUPFAM" id="SSF52833">
    <property type="entry name" value="Thioredoxin-like"/>
    <property type="match status" value="1"/>
</dbReference>
<dbReference type="Gene3D" id="1.10.10.1590">
    <property type="entry name" value="NADH-quinone oxidoreductase subunit E"/>
    <property type="match status" value="1"/>
</dbReference>
<dbReference type="PANTHER" id="PTHR10371:SF3">
    <property type="entry name" value="NADH DEHYDROGENASE [UBIQUINONE] FLAVOPROTEIN 2, MITOCHONDRIAL"/>
    <property type="match status" value="1"/>
</dbReference>
<dbReference type="EMBL" id="CP011002">
    <property type="protein sequence ID" value="AKO66184.1"/>
    <property type="molecule type" value="Genomic_DNA"/>
</dbReference>
<feature type="binding site" evidence="8">
    <location>
        <position position="126"/>
    </location>
    <ligand>
        <name>[2Fe-2S] cluster</name>
        <dbReference type="ChEBI" id="CHEBI:190135"/>
    </ligand>
</feature>
<comment type="cofactor">
    <cofactor evidence="6">
        <name>[2Fe-2S] cluster</name>
        <dbReference type="ChEBI" id="CHEBI:190135"/>
    </cofactor>
</comment>
<dbReference type="PIRSF" id="PIRSF000216">
    <property type="entry name" value="NADH_DH_24kDa"/>
    <property type="match status" value="1"/>
</dbReference>
<dbReference type="GO" id="GO:0046872">
    <property type="term" value="F:metal ion binding"/>
    <property type="evidence" value="ECO:0007669"/>
    <property type="project" value="UniProtKB-KW"/>
</dbReference>
<dbReference type="Proteomes" id="UP000066549">
    <property type="component" value="Chromosome"/>
</dbReference>
<feature type="binding site" evidence="8">
    <location>
        <position position="86"/>
    </location>
    <ligand>
        <name>[2Fe-2S] cluster</name>
        <dbReference type="ChEBI" id="CHEBI:190135"/>
    </ligand>
</feature>
<proteinExistence type="inferred from homology"/>
<feature type="binding site" evidence="8">
    <location>
        <position position="122"/>
    </location>
    <ligand>
        <name>[2Fe-2S] cluster</name>
        <dbReference type="ChEBI" id="CHEBI:190135"/>
    </ligand>
</feature>
<comment type="cofactor">
    <cofactor evidence="8">
        <name>[2Fe-2S] cluster</name>
        <dbReference type="ChEBI" id="CHEBI:190135"/>
    </cofactor>
    <text evidence="8">Binds 1 [2Fe-2S] cluster.</text>
</comment>
<keyword evidence="3 8" id="KW-0479">Metal-binding</keyword>
<evidence type="ECO:0000313" key="9">
    <source>
        <dbReference type="EMBL" id="AKO66184.1"/>
    </source>
</evidence>
<feature type="binding site" evidence="8">
    <location>
        <position position="81"/>
    </location>
    <ligand>
        <name>[2Fe-2S] cluster</name>
        <dbReference type="ChEBI" id="CHEBI:190135"/>
    </ligand>
</feature>
<organism evidence="9 10">
    <name type="scientific">Methylophilales bacterium MBRS-H7</name>
    <dbReference type="NCBI Taxonomy" id="1623450"/>
    <lineage>
        <taxon>Bacteria</taxon>
        <taxon>Pseudomonadati</taxon>
        <taxon>Pseudomonadota</taxon>
        <taxon>Betaproteobacteria</taxon>
        <taxon>Nitrosomonadales</taxon>
        <taxon>OM43 clade</taxon>
    </lineage>
</organism>
<dbReference type="GO" id="GO:0051537">
    <property type="term" value="F:2 iron, 2 sulfur cluster binding"/>
    <property type="evidence" value="ECO:0007669"/>
    <property type="project" value="UniProtKB-KW"/>
</dbReference>
<dbReference type="InterPro" id="IPR002023">
    <property type="entry name" value="NuoE-like"/>
</dbReference>
<gene>
    <name evidence="9" type="ORF">VI33_05770</name>
</gene>
<evidence type="ECO:0000256" key="4">
    <source>
        <dbReference type="ARBA" id="ARBA00023004"/>
    </source>
</evidence>
<dbReference type="GO" id="GO:0003954">
    <property type="term" value="F:NADH dehydrogenase activity"/>
    <property type="evidence" value="ECO:0007669"/>
    <property type="project" value="TreeGrafter"/>
</dbReference>
<dbReference type="PANTHER" id="PTHR10371">
    <property type="entry name" value="NADH DEHYDROGENASE UBIQUINONE FLAVOPROTEIN 2, MITOCHONDRIAL"/>
    <property type="match status" value="1"/>
</dbReference>
<dbReference type="AlphaFoldDB" id="A0A0H4J074"/>
<dbReference type="OrthoDB" id="9807941at2"/>
<dbReference type="InterPro" id="IPR036249">
    <property type="entry name" value="Thioredoxin-like_sf"/>
</dbReference>
<sequence>MNLKLKKLIDKELKKYPSDKKQSAVIAALAIMQNDRGWLSKEDISEVALYLDMPEIAVLEVATFYNMFDLKSVGKYKLSICTNISCMLRDADHIVNHLKEKLQIDFNEVTKDGKFCLKESECMGACGGAPLLTVNNQKMHENLNIDKVDQLLKELK</sequence>
<dbReference type="InterPro" id="IPR041921">
    <property type="entry name" value="NuoE_N"/>
</dbReference>
<evidence type="ECO:0000256" key="6">
    <source>
        <dbReference type="ARBA" id="ARBA00034078"/>
    </source>
</evidence>
<dbReference type="CDD" id="cd03064">
    <property type="entry name" value="TRX_Fd_NuoE"/>
    <property type="match status" value="1"/>
</dbReference>
<dbReference type="Gene3D" id="3.40.30.10">
    <property type="entry name" value="Glutaredoxin"/>
    <property type="match status" value="1"/>
</dbReference>
<evidence type="ECO:0000256" key="8">
    <source>
        <dbReference type="PIRSR" id="PIRSR000216-1"/>
    </source>
</evidence>
<evidence type="ECO:0000256" key="7">
    <source>
        <dbReference type="ARBA" id="ARBA00047712"/>
    </source>
</evidence>
<comment type="similarity">
    <text evidence="1">Belongs to the complex I 24 kDa subunit family.</text>
</comment>
<keyword evidence="5 8" id="KW-0411">Iron-sulfur</keyword>
<evidence type="ECO:0000256" key="3">
    <source>
        <dbReference type="ARBA" id="ARBA00022723"/>
    </source>
</evidence>
<name>A0A0H4J074_9PROT</name>
<keyword evidence="2 8" id="KW-0001">2Fe-2S</keyword>
<dbReference type="PATRIC" id="fig|1623450.3.peg.1145"/>
<dbReference type="FunFam" id="1.10.10.1590:FF:000001">
    <property type="entry name" value="NADH-quinone oxidoreductase subunit E"/>
    <property type="match status" value="1"/>
</dbReference>